<keyword evidence="5" id="KW-1185">Reference proteome</keyword>
<dbReference type="InterPro" id="IPR013324">
    <property type="entry name" value="RNA_pol_sigma_r3/r4-like"/>
</dbReference>
<dbReference type="NCBIfam" id="TIGR02937">
    <property type="entry name" value="sigma70-ECF"/>
    <property type="match status" value="1"/>
</dbReference>
<dbReference type="PANTHER" id="PTHR30173:SF36">
    <property type="entry name" value="ECF RNA POLYMERASE SIGMA FACTOR SIGJ"/>
    <property type="match status" value="1"/>
</dbReference>
<dbReference type="InterPro" id="IPR036388">
    <property type="entry name" value="WH-like_DNA-bd_sf"/>
</dbReference>
<reference evidence="4 5" key="1">
    <citation type="submission" date="2023-06" db="EMBL/GenBank/DDBJ databases">
        <title>Novel species in genus Planococcus.</title>
        <authorList>
            <person name="Ning S."/>
        </authorList>
    </citation>
    <scope>NUCLEOTIDE SEQUENCE [LARGE SCALE GENOMIC DNA]</scope>
    <source>
        <strain evidence="4 5">N028</strain>
    </source>
</reference>
<dbReference type="Gene3D" id="1.10.10.10">
    <property type="entry name" value="Winged helix-like DNA-binding domain superfamily/Winged helix DNA-binding domain"/>
    <property type="match status" value="1"/>
</dbReference>
<dbReference type="InterPro" id="IPR007627">
    <property type="entry name" value="RNA_pol_sigma70_r2"/>
</dbReference>
<dbReference type="InterPro" id="IPR013249">
    <property type="entry name" value="RNA_pol_sigma70_r4_t2"/>
</dbReference>
<dbReference type="SUPFAM" id="SSF54427">
    <property type="entry name" value="NTF2-like"/>
    <property type="match status" value="1"/>
</dbReference>
<dbReference type="EMBL" id="JAUJWV010000001">
    <property type="protein sequence ID" value="MDN7240981.1"/>
    <property type="molecule type" value="Genomic_DNA"/>
</dbReference>
<name>A0ABT8MZB2_9BACL</name>
<dbReference type="RefSeq" id="WP_300984784.1">
    <property type="nucleotide sequence ID" value="NZ_CP129236.1"/>
</dbReference>
<gene>
    <name evidence="4" type="ORF">QWY14_04225</name>
</gene>
<evidence type="ECO:0000256" key="1">
    <source>
        <dbReference type="ARBA" id="ARBA00011344"/>
    </source>
</evidence>
<dbReference type="NCBIfam" id="NF007214">
    <property type="entry name" value="PRK09636.1"/>
    <property type="match status" value="1"/>
</dbReference>
<feature type="domain" description="RNA polymerase sigma factor 70 region 4 type 2" evidence="3">
    <location>
        <begin position="103"/>
        <end position="154"/>
    </location>
</feature>
<dbReference type="SUPFAM" id="SSF88946">
    <property type="entry name" value="Sigma2 domain of RNA polymerase sigma factors"/>
    <property type="match status" value="1"/>
</dbReference>
<dbReference type="InterPro" id="IPR013325">
    <property type="entry name" value="RNA_pol_sigma_r2"/>
</dbReference>
<dbReference type="Pfam" id="PF08281">
    <property type="entry name" value="Sigma70_r4_2"/>
    <property type="match status" value="1"/>
</dbReference>
<organism evidence="4 5">
    <name type="scientific">Planococcus shixiaomingii</name>
    <dbReference type="NCBI Taxonomy" id="3058393"/>
    <lineage>
        <taxon>Bacteria</taxon>
        <taxon>Bacillati</taxon>
        <taxon>Bacillota</taxon>
        <taxon>Bacilli</taxon>
        <taxon>Bacillales</taxon>
        <taxon>Caryophanaceae</taxon>
        <taxon>Planococcus</taxon>
    </lineage>
</organism>
<dbReference type="SUPFAM" id="SSF88659">
    <property type="entry name" value="Sigma3 and sigma4 domains of RNA polymerase sigma factors"/>
    <property type="match status" value="1"/>
</dbReference>
<evidence type="ECO:0000313" key="4">
    <source>
        <dbReference type="EMBL" id="MDN7240981.1"/>
    </source>
</evidence>
<dbReference type="InterPro" id="IPR032710">
    <property type="entry name" value="NTF2-like_dom_sf"/>
</dbReference>
<dbReference type="Proteomes" id="UP001172055">
    <property type="component" value="Unassembled WGS sequence"/>
</dbReference>
<dbReference type="InterPro" id="IPR052704">
    <property type="entry name" value="ECF_Sigma-70_Domain"/>
</dbReference>
<dbReference type="NCBIfam" id="TIGR02957">
    <property type="entry name" value="SigX4"/>
    <property type="match status" value="1"/>
</dbReference>
<feature type="domain" description="RNA polymerase sigma-70 region 2" evidence="2">
    <location>
        <begin position="4"/>
        <end position="69"/>
    </location>
</feature>
<proteinExistence type="predicted"/>
<evidence type="ECO:0000259" key="3">
    <source>
        <dbReference type="Pfam" id="PF08281"/>
    </source>
</evidence>
<dbReference type="InterPro" id="IPR014303">
    <property type="entry name" value="RNA_pol_sigma-70_ECF"/>
</dbReference>
<dbReference type="Gene3D" id="1.10.1740.10">
    <property type="match status" value="1"/>
</dbReference>
<sequence length="287" mass="32390">MQDLFEQYKGLLFSLAYQITGSVSDAEDAVQDVFVKLYNVKPEKLTEPKAYLCKMVTNSCLDLLKSARKQREQYFGEWLPEPIITSTDELLEPVIQNEMVSYALLVLLEKFSPSERAVFVLREAFGFEYGAIADIVGKSEVNCRQIFKRAKGKMPMVSPESHRSPEASKEWIWEFMQALEQDDVDGVVSMLSKDVILVSDGGGKAIAAVHPIESRQSVTRFLFGLIHKAHQDGEILDFEILEMNGQNGIVIRSAQGIEAVALVHIEEELIGNIYIIRNPDKLRSFIK</sequence>
<protein>
    <submittedName>
        <fullName evidence="4">RNA polymerase sigma-70 factor</fullName>
    </submittedName>
</protein>
<dbReference type="InterPro" id="IPR014284">
    <property type="entry name" value="RNA_pol_sigma-70_dom"/>
</dbReference>
<accession>A0ABT8MZB2</accession>
<evidence type="ECO:0000313" key="5">
    <source>
        <dbReference type="Proteomes" id="UP001172055"/>
    </source>
</evidence>
<dbReference type="Pfam" id="PF04542">
    <property type="entry name" value="Sigma70_r2"/>
    <property type="match status" value="1"/>
</dbReference>
<dbReference type="PANTHER" id="PTHR30173">
    <property type="entry name" value="SIGMA 19 FACTOR"/>
    <property type="match status" value="1"/>
</dbReference>
<comment type="caution">
    <text evidence="4">The sequence shown here is derived from an EMBL/GenBank/DDBJ whole genome shotgun (WGS) entry which is preliminary data.</text>
</comment>
<evidence type="ECO:0000259" key="2">
    <source>
        <dbReference type="Pfam" id="PF04542"/>
    </source>
</evidence>
<comment type="subunit">
    <text evidence="1">Interacts transiently with the RNA polymerase catalytic core formed by RpoA, RpoB, RpoC and RpoZ (2 alpha, 1 beta, 1 beta' and 1 omega subunit) to form the RNA polymerase holoenzyme that can initiate transcription.</text>
</comment>